<dbReference type="RefSeq" id="WP_378604882.1">
    <property type="nucleotide sequence ID" value="NZ_JBHSQN010000009.1"/>
</dbReference>
<proteinExistence type="predicted"/>
<protein>
    <submittedName>
        <fullName evidence="5">Acyl-CoA dehydrogenase family protein</fullName>
    </submittedName>
</protein>
<organism evidence="5 6">
    <name type="scientific">Nocardia lasii</name>
    <dbReference type="NCBI Taxonomy" id="1616107"/>
    <lineage>
        <taxon>Bacteria</taxon>
        <taxon>Bacillati</taxon>
        <taxon>Actinomycetota</taxon>
        <taxon>Actinomycetes</taxon>
        <taxon>Mycobacteriales</taxon>
        <taxon>Nocardiaceae</taxon>
        <taxon>Nocardia</taxon>
    </lineage>
</organism>
<dbReference type="InterPro" id="IPR046373">
    <property type="entry name" value="Acyl-CoA_Oxase/DH_mid-dom_sf"/>
</dbReference>
<dbReference type="InterPro" id="IPR013786">
    <property type="entry name" value="AcylCoA_DH/ox_N"/>
</dbReference>
<gene>
    <name evidence="5" type="ORF">ACFP3H_13380</name>
</gene>
<name>A0ABW1JRG3_9NOCA</name>
<keyword evidence="1" id="KW-0560">Oxidoreductase</keyword>
<accession>A0ABW1JRG3</accession>
<feature type="domain" description="Acyl-CoA dehydrogenase/oxidase N-terminal" evidence="3">
    <location>
        <begin position="23"/>
        <end position="116"/>
    </location>
</feature>
<dbReference type="Proteomes" id="UP001596223">
    <property type="component" value="Unassembled WGS sequence"/>
</dbReference>
<dbReference type="Gene3D" id="1.10.540.10">
    <property type="entry name" value="Acyl-CoA dehydrogenase/oxidase, N-terminal domain"/>
    <property type="match status" value="1"/>
</dbReference>
<keyword evidence="6" id="KW-1185">Reference proteome</keyword>
<dbReference type="EMBL" id="JBHSQN010000009">
    <property type="protein sequence ID" value="MFC6012044.1"/>
    <property type="molecule type" value="Genomic_DNA"/>
</dbReference>
<dbReference type="SUPFAM" id="SSF47203">
    <property type="entry name" value="Acyl-CoA dehydrogenase C-terminal domain-like"/>
    <property type="match status" value="1"/>
</dbReference>
<dbReference type="InterPro" id="IPR009100">
    <property type="entry name" value="AcylCoA_DH/oxidase_NM_dom_sf"/>
</dbReference>
<dbReference type="SUPFAM" id="SSF56645">
    <property type="entry name" value="Acyl-CoA dehydrogenase NM domain-like"/>
    <property type="match status" value="1"/>
</dbReference>
<evidence type="ECO:0000259" key="3">
    <source>
        <dbReference type="Pfam" id="PF02771"/>
    </source>
</evidence>
<sequence>MTTATTAPATLAEALPRIRAILAEFAPGVGARDLAFEHPDALIQALADAGFGRLRVPVEYGGFGVDLPTLFGLLAEAGQADSNIPQIWRGHFTTTEILRAETDPVVREHWFRRIGQGAVFGNAQSEPSALVAEAVGEAVGWGVTTTRAVVGADGVRTVSGTKFYSTGARFADYIRAAVIDEQDVRGFVVIPARHSGVTHADDWDGIGQRQTGSGTTYFENVPVEENGDIGRFKESLRGLDSFVQIVHLANLTGIARSIVAETTDIVRARTRTSLHALSPRATEDPDILSVIGTLEARRLTAETLLRHAAEQLETAHAAGTEAAYTRAYLDTSAAQIAVIEAVLDAATRAFDAGGSSTVRNSVHLDRHWRNARTLASHNPVIYKPRVLGDFVLNGNAPVPGYYRQRPSINDTPDEDTQVSSPVDSGHVTSSPGNDVFESNPDSGELASAAATTSEAR</sequence>
<dbReference type="InterPro" id="IPR036250">
    <property type="entry name" value="AcylCo_DH-like_C"/>
</dbReference>
<evidence type="ECO:0000313" key="5">
    <source>
        <dbReference type="EMBL" id="MFC6012044.1"/>
    </source>
</evidence>
<feature type="compositionally biased region" description="Polar residues" evidence="2">
    <location>
        <begin position="417"/>
        <end position="432"/>
    </location>
</feature>
<feature type="compositionally biased region" description="Low complexity" evidence="2">
    <location>
        <begin position="444"/>
        <end position="456"/>
    </location>
</feature>
<evidence type="ECO:0000256" key="2">
    <source>
        <dbReference type="SAM" id="MobiDB-lite"/>
    </source>
</evidence>
<dbReference type="Pfam" id="PF08028">
    <property type="entry name" value="Acyl-CoA_dh_2"/>
    <property type="match status" value="1"/>
</dbReference>
<evidence type="ECO:0000259" key="4">
    <source>
        <dbReference type="Pfam" id="PF08028"/>
    </source>
</evidence>
<dbReference type="PANTHER" id="PTHR43884:SF12">
    <property type="entry name" value="ISOVALERYL-COA DEHYDROGENASE, MITOCHONDRIAL-RELATED"/>
    <property type="match status" value="1"/>
</dbReference>
<feature type="domain" description="Acyl-CoA dehydrogenase C-terminal" evidence="4">
    <location>
        <begin position="246"/>
        <end position="378"/>
    </location>
</feature>
<dbReference type="Gene3D" id="1.20.140.10">
    <property type="entry name" value="Butyryl-CoA Dehydrogenase, subunit A, domain 3"/>
    <property type="match status" value="1"/>
</dbReference>
<dbReference type="InterPro" id="IPR037069">
    <property type="entry name" value="AcylCoA_DH/ox_N_sf"/>
</dbReference>
<reference evidence="6" key="1">
    <citation type="journal article" date="2019" name="Int. J. Syst. Evol. Microbiol.">
        <title>The Global Catalogue of Microorganisms (GCM) 10K type strain sequencing project: providing services to taxonomists for standard genome sequencing and annotation.</title>
        <authorList>
            <consortium name="The Broad Institute Genomics Platform"/>
            <consortium name="The Broad Institute Genome Sequencing Center for Infectious Disease"/>
            <person name="Wu L."/>
            <person name="Ma J."/>
        </authorList>
    </citation>
    <scope>NUCLEOTIDE SEQUENCE [LARGE SCALE GENOMIC DNA]</scope>
    <source>
        <strain evidence="6">CCUG 36956</strain>
    </source>
</reference>
<evidence type="ECO:0000313" key="6">
    <source>
        <dbReference type="Proteomes" id="UP001596223"/>
    </source>
</evidence>
<dbReference type="Gene3D" id="2.40.110.10">
    <property type="entry name" value="Butyryl-CoA Dehydrogenase, subunit A, domain 2"/>
    <property type="match status" value="1"/>
</dbReference>
<dbReference type="Pfam" id="PF02771">
    <property type="entry name" value="Acyl-CoA_dh_N"/>
    <property type="match status" value="1"/>
</dbReference>
<evidence type="ECO:0000256" key="1">
    <source>
        <dbReference type="ARBA" id="ARBA00023002"/>
    </source>
</evidence>
<dbReference type="PANTHER" id="PTHR43884">
    <property type="entry name" value="ACYL-COA DEHYDROGENASE"/>
    <property type="match status" value="1"/>
</dbReference>
<comment type="caution">
    <text evidence="5">The sequence shown here is derived from an EMBL/GenBank/DDBJ whole genome shotgun (WGS) entry which is preliminary data.</text>
</comment>
<feature type="region of interest" description="Disordered" evidence="2">
    <location>
        <begin position="401"/>
        <end position="456"/>
    </location>
</feature>
<dbReference type="InterPro" id="IPR013107">
    <property type="entry name" value="Acyl-CoA_DH_C"/>
</dbReference>